<keyword evidence="6" id="KW-1185">Reference proteome</keyword>
<evidence type="ECO:0000313" key="5">
    <source>
        <dbReference type="EnsemblPlants" id="QL02p099640:mrna"/>
    </source>
</evidence>
<feature type="transmembrane region" description="Helical" evidence="3">
    <location>
        <begin position="92"/>
        <end position="112"/>
    </location>
</feature>
<dbReference type="InterPro" id="IPR050905">
    <property type="entry name" value="Plant_NBS-LRR"/>
</dbReference>
<organism evidence="5 6">
    <name type="scientific">Quercus lobata</name>
    <name type="common">Valley oak</name>
    <dbReference type="NCBI Taxonomy" id="97700"/>
    <lineage>
        <taxon>Eukaryota</taxon>
        <taxon>Viridiplantae</taxon>
        <taxon>Streptophyta</taxon>
        <taxon>Embryophyta</taxon>
        <taxon>Tracheophyta</taxon>
        <taxon>Spermatophyta</taxon>
        <taxon>Magnoliopsida</taxon>
        <taxon>eudicotyledons</taxon>
        <taxon>Gunneridae</taxon>
        <taxon>Pentapetalae</taxon>
        <taxon>rosids</taxon>
        <taxon>fabids</taxon>
        <taxon>Fagales</taxon>
        <taxon>Fagaceae</taxon>
        <taxon>Quercus</taxon>
    </lineage>
</organism>
<feature type="domain" description="NB-ARC" evidence="4">
    <location>
        <begin position="297"/>
        <end position="402"/>
    </location>
</feature>
<dbReference type="OMA" id="NENHEWR"/>
<sequence>MEHNLKLINIDGQLLEDLTLYHRLVGYLMYLAIARSDIIYAINILSQFMAKPHKAHLDTASDCHSSLLPQRFPSSRHFIVEISSQCDSGGLVVLRVTILPPVMAFILLFLILSLNPNIESCPWLVIVANLDFHGNNNLGSNAIFFMKNTTRVFPMDIGKIVGNIIPLVGKYWSYHKKADQHVKNLKRKWELLESRKDDIKKKLDSELRQGKKSKQEVEVWLRNVETIKGERDIGQEPARLMFLSRMQTGEFAFKKTKEVEELYQVGYFIDGLFLDLPKRIGKMMPPSTLVGESTAQSKKKEILACLLDNEVGKIGVYGMGGTGKTTVLKEEFDLLKLQNEIACKLKLGLPKFEGEITRAVELYTALKDRRSFKCLNENHEWRDALEQLRTSLKGFDDVEKQVHEVLKFSYERLEDEKLKQCLLHCALYPEDFKIDQNELIEHLIDEKIIERIKSRQAEDMVLEVASPQFMVEGRKGLEDFSNEEKWREDLVKASLMYKGISTIPSNLSPRFSNLSTLLLQGNEHLINVPDSLFKHLHGLKVLDLSNIGIESLPNSVFSLENLITLRLRWCMNLKHVSSLAKLTTLRKLDLLSTKITEVPDGLEMLVNLTYLNLEAWNIKIMPLRILRKLSHLQYLRFSFEVTVKGEEIERLKKLENVCVHFYDLC</sequence>
<dbReference type="SUPFAM" id="SSF52540">
    <property type="entry name" value="P-loop containing nucleoside triphosphate hydrolases"/>
    <property type="match status" value="1"/>
</dbReference>
<dbReference type="Gene3D" id="3.80.10.10">
    <property type="entry name" value="Ribonuclease Inhibitor"/>
    <property type="match status" value="1"/>
</dbReference>
<name>A0A7N2L1V2_QUELO</name>
<dbReference type="PANTHER" id="PTHR33463:SF187">
    <property type="entry name" value="AND NB-ARC DOMAIN DISEASE RESISTANCE PROTEIN, PUTATIVE-RELATED"/>
    <property type="match status" value="1"/>
</dbReference>
<feature type="transmembrane region" description="Helical" evidence="3">
    <location>
        <begin position="24"/>
        <end position="45"/>
    </location>
</feature>
<keyword evidence="3" id="KW-0472">Membrane</keyword>
<dbReference type="PRINTS" id="PR00364">
    <property type="entry name" value="DISEASERSIST"/>
</dbReference>
<dbReference type="PANTHER" id="PTHR33463">
    <property type="entry name" value="NB-ARC DOMAIN-CONTAINING PROTEIN-RELATED"/>
    <property type="match status" value="1"/>
</dbReference>
<reference evidence="6" key="1">
    <citation type="journal article" date="2016" name="G3 (Bethesda)">
        <title>First Draft Assembly and Annotation of the Genome of a California Endemic Oak Quercus lobata Nee (Fagaceae).</title>
        <authorList>
            <person name="Sork V.L."/>
            <person name="Fitz-Gibbon S.T."/>
            <person name="Puiu D."/>
            <person name="Crepeau M."/>
            <person name="Gugger P.F."/>
            <person name="Sherman R."/>
            <person name="Stevens K."/>
            <person name="Langley C.H."/>
            <person name="Pellegrini M."/>
            <person name="Salzberg S.L."/>
        </authorList>
    </citation>
    <scope>NUCLEOTIDE SEQUENCE [LARGE SCALE GENOMIC DNA]</scope>
    <source>
        <strain evidence="6">cv. SW786</strain>
    </source>
</reference>
<keyword evidence="2" id="KW-0611">Plant defense</keyword>
<dbReference type="SUPFAM" id="SSF52058">
    <property type="entry name" value="L domain-like"/>
    <property type="match status" value="1"/>
</dbReference>
<proteinExistence type="inferred from homology"/>
<dbReference type="Pfam" id="PF00931">
    <property type="entry name" value="NB-ARC"/>
    <property type="match status" value="1"/>
</dbReference>
<dbReference type="AlphaFoldDB" id="A0A7N2L1V2"/>
<dbReference type="Gramene" id="QL02p099640:mrna">
    <property type="protein sequence ID" value="QL02p099640:mrna"/>
    <property type="gene ID" value="QL02p099640"/>
</dbReference>
<protein>
    <recommendedName>
        <fullName evidence="4">NB-ARC domain-containing protein</fullName>
    </recommendedName>
</protein>
<dbReference type="Proteomes" id="UP000594261">
    <property type="component" value="Chromosome 2"/>
</dbReference>
<evidence type="ECO:0000259" key="4">
    <source>
        <dbReference type="Pfam" id="PF00931"/>
    </source>
</evidence>
<dbReference type="Gene3D" id="3.40.50.300">
    <property type="entry name" value="P-loop containing nucleotide triphosphate hydrolases"/>
    <property type="match status" value="1"/>
</dbReference>
<evidence type="ECO:0000256" key="1">
    <source>
        <dbReference type="ARBA" id="ARBA00008894"/>
    </source>
</evidence>
<keyword evidence="3" id="KW-1133">Transmembrane helix</keyword>
<evidence type="ECO:0000256" key="2">
    <source>
        <dbReference type="ARBA" id="ARBA00022821"/>
    </source>
</evidence>
<evidence type="ECO:0000313" key="6">
    <source>
        <dbReference type="Proteomes" id="UP000594261"/>
    </source>
</evidence>
<dbReference type="InterPro" id="IPR027417">
    <property type="entry name" value="P-loop_NTPase"/>
</dbReference>
<comment type="similarity">
    <text evidence="1">Belongs to the disease resistance NB-LRR family.</text>
</comment>
<dbReference type="InterPro" id="IPR032675">
    <property type="entry name" value="LRR_dom_sf"/>
</dbReference>
<accession>A0A7N2L1V2</accession>
<dbReference type="EnsemblPlants" id="QL02p099640:mrna">
    <property type="protein sequence ID" value="QL02p099640:mrna"/>
    <property type="gene ID" value="QL02p099640"/>
</dbReference>
<reference evidence="5" key="2">
    <citation type="submission" date="2021-01" db="UniProtKB">
        <authorList>
            <consortium name="EnsemblPlants"/>
        </authorList>
    </citation>
    <scope>IDENTIFICATION</scope>
</reference>
<dbReference type="InterPro" id="IPR002182">
    <property type="entry name" value="NB-ARC"/>
</dbReference>
<keyword evidence="3" id="KW-0812">Transmembrane</keyword>
<dbReference type="InParanoid" id="A0A7N2L1V2"/>
<evidence type="ECO:0000256" key="3">
    <source>
        <dbReference type="SAM" id="Phobius"/>
    </source>
</evidence>